<dbReference type="PANTHER" id="PTHR43273:SF8">
    <property type="entry name" value="RADICAL SAM DOMAIN PROTEIN"/>
    <property type="match status" value="1"/>
</dbReference>
<evidence type="ECO:0000256" key="4">
    <source>
        <dbReference type="ARBA" id="ARBA00023014"/>
    </source>
</evidence>
<evidence type="ECO:0000259" key="7">
    <source>
        <dbReference type="PROSITE" id="PS51918"/>
    </source>
</evidence>
<dbReference type="SFLD" id="SFLDS00029">
    <property type="entry name" value="Radical_SAM"/>
    <property type="match status" value="1"/>
</dbReference>
<sequence>VVIPAYRSVHLARVLESARKLDPDEIVVVDSSPDEPVILDATVTLKRLPNRTWPAGARNHGAEGATSDFLLFVDSDVELTDNAIAFVDERLRSGDSDPTCGVYVSTGRERGAIDEFQDAFLRYRLLRAGLQEGQPGGTSFTSTSHMLIRRDLFALVGGFNPELETYEDLEFSARSSHYGSPVTVAQRFQAIHLKKFTFVSLLRDYAVKCFNGFLARRRYPGVFEGYRVGLGPTLLCCLAAGCLLPLVAGGLVLVGGFGPTEGAVLGTLIAAPIAMWPKVLKRTSWQVKGTSLVLWPAVSWAVATGLAVGFLSWIALRLFRHALRALDWARAGIRVMSRSGMPVQIVHFVTARCNLRCEHCFYKETLDAPNPGEISLETLDRTTQDIGPVLWYSLAGGEPVLRSDLADVVGIVQKRCRPKVFSFPTNGWFVERTYLAVLRALQKMDGGNLVVFFSFDGPESVHDEIRGEDSFKRATEAFARLRPLRSLYPELHLNVITTVMPQNAPVASQFIDQIVRELEPNAISINLFRYHSLEHPPLPPDVLDAYEAATAVYQEHLEQGRLAHYGFAGRRLLAAKEVLKSEVILRVARDNAFVTPCTAGTLSYVINEDGAVSACEILDPDQNLGWISGVQRRGQLLRDSDSPPGPVPVSLGRVDAGLPPEESHKGVGTFREIVTSRRAKELRTWIDGTKCRCTYECAM</sequence>
<keyword evidence="6" id="KW-0472">Membrane</keyword>
<dbReference type="InterPro" id="IPR007197">
    <property type="entry name" value="rSAM"/>
</dbReference>
<reference evidence="8" key="1">
    <citation type="submission" date="2018-05" db="EMBL/GenBank/DDBJ databases">
        <authorList>
            <person name="Lanie J.A."/>
            <person name="Ng W.-L."/>
            <person name="Kazmierczak K.M."/>
            <person name="Andrzejewski T.M."/>
            <person name="Davidsen T.M."/>
            <person name="Wayne K.J."/>
            <person name="Tettelin H."/>
            <person name="Glass J.I."/>
            <person name="Rusch D."/>
            <person name="Podicherti R."/>
            <person name="Tsui H.-C.T."/>
            <person name="Winkler M.E."/>
        </authorList>
    </citation>
    <scope>NUCLEOTIDE SEQUENCE</scope>
</reference>
<dbReference type="AlphaFoldDB" id="A0A382A0D7"/>
<feature type="region of interest" description="Disordered" evidence="5">
    <location>
        <begin position="637"/>
        <end position="665"/>
    </location>
</feature>
<dbReference type="Gene3D" id="3.90.550.10">
    <property type="entry name" value="Spore Coat Polysaccharide Biosynthesis Protein SpsA, Chain A"/>
    <property type="match status" value="1"/>
</dbReference>
<feature type="transmembrane region" description="Helical" evidence="6">
    <location>
        <begin position="292"/>
        <end position="316"/>
    </location>
</feature>
<keyword evidence="4" id="KW-0411">Iron-sulfur</keyword>
<dbReference type="InterPro" id="IPR029044">
    <property type="entry name" value="Nucleotide-diphossugar_trans"/>
</dbReference>
<keyword evidence="1" id="KW-0949">S-adenosyl-L-methionine</keyword>
<accession>A0A382A0D7</accession>
<dbReference type="InterPro" id="IPR001173">
    <property type="entry name" value="Glyco_trans_2-like"/>
</dbReference>
<evidence type="ECO:0000313" key="8">
    <source>
        <dbReference type="EMBL" id="SVA95008.1"/>
    </source>
</evidence>
<keyword evidence="3" id="KW-0408">Iron</keyword>
<evidence type="ECO:0000256" key="3">
    <source>
        <dbReference type="ARBA" id="ARBA00023004"/>
    </source>
</evidence>
<evidence type="ECO:0000256" key="6">
    <source>
        <dbReference type="SAM" id="Phobius"/>
    </source>
</evidence>
<dbReference type="EMBL" id="UINC01023409">
    <property type="protein sequence ID" value="SVA95008.1"/>
    <property type="molecule type" value="Genomic_DNA"/>
</dbReference>
<dbReference type="PROSITE" id="PS51918">
    <property type="entry name" value="RADICAL_SAM"/>
    <property type="match status" value="1"/>
</dbReference>
<name>A0A382A0D7_9ZZZZ</name>
<dbReference type="InterPro" id="IPR013785">
    <property type="entry name" value="Aldolase_TIM"/>
</dbReference>
<evidence type="ECO:0000256" key="1">
    <source>
        <dbReference type="ARBA" id="ARBA00022691"/>
    </source>
</evidence>
<organism evidence="8">
    <name type="scientific">marine metagenome</name>
    <dbReference type="NCBI Taxonomy" id="408172"/>
    <lineage>
        <taxon>unclassified sequences</taxon>
        <taxon>metagenomes</taxon>
        <taxon>ecological metagenomes</taxon>
    </lineage>
</organism>
<feature type="non-terminal residue" evidence="8">
    <location>
        <position position="1"/>
    </location>
</feature>
<evidence type="ECO:0000256" key="2">
    <source>
        <dbReference type="ARBA" id="ARBA00022723"/>
    </source>
</evidence>
<dbReference type="SUPFAM" id="SSF102114">
    <property type="entry name" value="Radical SAM enzymes"/>
    <property type="match status" value="1"/>
</dbReference>
<dbReference type="SUPFAM" id="SSF53448">
    <property type="entry name" value="Nucleotide-diphospho-sugar transferases"/>
    <property type="match status" value="1"/>
</dbReference>
<dbReference type="SFLD" id="SFLDG01067">
    <property type="entry name" value="SPASM/twitch_domain_containing"/>
    <property type="match status" value="1"/>
</dbReference>
<dbReference type="CDD" id="cd01335">
    <property type="entry name" value="Radical_SAM"/>
    <property type="match status" value="1"/>
</dbReference>
<dbReference type="GO" id="GO:0051536">
    <property type="term" value="F:iron-sulfur cluster binding"/>
    <property type="evidence" value="ECO:0007669"/>
    <property type="project" value="UniProtKB-KW"/>
</dbReference>
<dbReference type="GO" id="GO:0016491">
    <property type="term" value="F:oxidoreductase activity"/>
    <property type="evidence" value="ECO:0007669"/>
    <property type="project" value="InterPro"/>
</dbReference>
<feature type="transmembrane region" description="Helical" evidence="6">
    <location>
        <begin position="263"/>
        <end position="280"/>
    </location>
</feature>
<dbReference type="Pfam" id="PF04055">
    <property type="entry name" value="Radical_SAM"/>
    <property type="match status" value="1"/>
</dbReference>
<dbReference type="GO" id="GO:0046872">
    <property type="term" value="F:metal ion binding"/>
    <property type="evidence" value="ECO:0007669"/>
    <property type="project" value="UniProtKB-KW"/>
</dbReference>
<evidence type="ECO:0000256" key="5">
    <source>
        <dbReference type="SAM" id="MobiDB-lite"/>
    </source>
</evidence>
<dbReference type="InterPro" id="IPR058240">
    <property type="entry name" value="rSAM_sf"/>
</dbReference>
<protein>
    <recommendedName>
        <fullName evidence="7">Radical SAM core domain-containing protein</fullName>
    </recommendedName>
</protein>
<dbReference type="Gene3D" id="3.20.20.70">
    <property type="entry name" value="Aldolase class I"/>
    <property type="match status" value="1"/>
</dbReference>
<feature type="domain" description="Radical SAM core" evidence="7">
    <location>
        <begin position="338"/>
        <end position="568"/>
    </location>
</feature>
<gene>
    <name evidence="8" type="ORF">METZ01_LOCUS147862</name>
</gene>
<dbReference type="Pfam" id="PF00535">
    <property type="entry name" value="Glycos_transf_2"/>
    <property type="match status" value="1"/>
</dbReference>
<keyword evidence="6" id="KW-1133">Transmembrane helix</keyword>
<dbReference type="InterPro" id="IPR023867">
    <property type="entry name" value="Sulphatase_maturase_rSAM"/>
</dbReference>
<feature type="non-terminal residue" evidence="8">
    <location>
        <position position="699"/>
    </location>
</feature>
<feature type="transmembrane region" description="Helical" evidence="6">
    <location>
        <begin position="234"/>
        <end position="257"/>
    </location>
</feature>
<proteinExistence type="predicted"/>
<keyword evidence="2" id="KW-0479">Metal-binding</keyword>
<dbReference type="PANTHER" id="PTHR43273">
    <property type="entry name" value="ANAEROBIC SULFATASE-MATURATING ENZYME HOMOLOG ASLB-RELATED"/>
    <property type="match status" value="1"/>
</dbReference>
<keyword evidence="6" id="KW-0812">Transmembrane</keyword>